<name>A0A158KRN8_9BURK</name>
<reference evidence="1" key="1">
    <citation type="submission" date="2016-01" db="EMBL/GenBank/DDBJ databases">
        <authorList>
            <person name="Peeters C."/>
        </authorList>
    </citation>
    <scope>NUCLEOTIDE SEQUENCE [LARGE SCALE GENOMIC DNA]</scope>
    <source>
        <strain evidence="1">LMG 22940</strain>
    </source>
</reference>
<evidence type="ECO:0008006" key="3">
    <source>
        <dbReference type="Google" id="ProtNLM"/>
    </source>
</evidence>
<keyword evidence="2" id="KW-1185">Reference proteome</keyword>
<dbReference type="Proteomes" id="UP000054770">
    <property type="component" value="Unassembled WGS sequence"/>
</dbReference>
<protein>
    <recommendedName>
        <fullName evidence="3">DUF1508 domain-containing protein</fullName>
    </recommendedName>
</protein>
<evidence type="ECO:0000313" key="2">
    <source>
        <dbReference type="Proteomes" id="UP000054770"/>
    </source>
</evidence>
<gene>
    <name evidence="1" type="ORF">AWB68_07047</name>
</gene>
<sequence length="66" mass="7567">MNAYNGLDQEDTYVIEVRKLGPKYTYYVRFDDGARPYTPSTGFFDSEEDAIQAALKKATQLRPKRG</sequence>
<accession>A0A158KRN8</accession>
<evidence type="ECO:0000313" key="1">
    <source>
        <dbReference type="EMBL" id="SAL83798.1"/>
    </source>
</evidence>
<dbReference type="EMBL" id="FCON02000145">
    <property type="protein sequence ID" value="SAL83798.1"/>
    <property type="molecule type" value="Genomic_DNA"/>
</dbReference>
<organism evidence="1 2">
    <name type="scientific">Caballeronia choica</name>
    <dbReference type="NCBI Taxonomy" id="326476"/>
    <lineage>
        <taxon>Bacteria</taxon>
        <taxon>Pseudomonadati</taxon>
        <taxon>Pseudomonadota</taxon>
        <taxon>Betaproteobacteria</taxon>
        <taxon>Burkholderiales</taxon>
        <taxon>Burkholderiaceae</taxon>
        <taxon>Caballeronia</taxon>
    </lineage>
</organism>
<comment type="caution">
    <text evidence="1">The sequence shown here is derived from an EMBL/GenBank/DDBJ whole genome shotgun (WGS) entry which is preliminary data.</text>
</comment>
<proteinExistence type="predicted"/>
<dbReference type="AlphaFoldDB" id="A0A158KRN8"/>